<feature type="region of interest" description="Disordered" evidence="1">
    <location>
        <begin position="606"/>
        <end position="630"/>
    </location>
</feature>
<name>Q6CU74_KLULA</name>
<dbReference type="KEGG" id="kla:KLLA0_C07106g"/>
<feature type="region of interest" description="Disordered" evidence="1">
    <location>
        <begin position="180"/>
        <end position="390"/>
    </location>
</feature>
<proteinExistence type="predicted"/>
<evidence type="ECO:0000256" key="1">
    <source>
        <dbReference type="SAM" id="MobiDB-lite"/>
    </source>
</evidence>
<dbReference type="EMBL" id="CR382123">
    <property type="protein sequence ID" value="CAH01366.1"/>
    <property type="molecule type" value="Genomic_DNA"/>
</dbReference>
<evidence type="ECO:0000313" key="2">
    <source>
        <dbReference type="EMBL" id="CAH01366.1"/>
    </source>
</evidence>
<organism evidence="2 3">
    <name type="scientific">Kluyveromyces lactis (strain ATCC 8585 / CBS 2359 / DSM 70799 / NBRC 1267 / NRRL Y-1140 / WM37)</name>
    <name type="common">Yeast</name>
    <name type="synonym">Candida sphaerica</name>
    <dbReference type="NCBI Taxonomy" id="284590"/>
    <lineage>
        <taxon>Eukaryota</taxon>
        <taxon>Fungi</taxon>
        <taxon>Dikarya</taxon>
        <taxon>Ascomycota</taxon>
        <taxon>Saccharomycotina</taxon>
        <taxon>Saccharomycetes</taxon>
        <taxon>Saccharomycetales</taxon>
        <taxon>Saccharomycetaceae</taxon>
        <taxon>Kluyveromyces</taxon>
    </lineage>
</organism>
<dbReference type="HOGENOM" id="CLU_252644_0_0_1"/>
<dbReference type="InParanoid" id="Q6CU74"/>
<feature type="compositionally biased region" description="Polar residues" evidence="1">
    <location>
        <begin position="180"/>
        <end position="192"/>
    </location>
</feature>
<feature type="compositionally biased region" description="Polar residues" evidence="1">
    <location>
        <begin position="1337"/>
        <end position="1352"/>
    </location>
</feature>
<feature type="compositionally biased region" description="Polar residues" evidence="1">
    <location>
        <begin position="250"/>
        <end position="261"/>
    </location>
</feature>
<sequence length="1428" mass="159370">MHENSNSLRFGKNGASKSFRRFASPFSSKRRVQLTKQKQSNATHQLTAYRRKDQDDFKRRLLSHDTNATVSMVESLIEKGKKLLKSVSKEETLLRNELESELRNEQLRLQYVNEIMEDNMKPMDQTDSKGVRVSDGIQMKDEADSCLESEDSIVILSDNEGSENIHTMNKNASVSILQGQTSEYSEGDSINLSERRDSSHSESIIEQAEPSDDEDDDLFNEYSDNDLSENIASTPRLKQTFMQAYAQKPGNKTTDSVTPRDTSMAGVELEDNDFLSDNNSEDNIEHEEDVMLSDYQSSDIRESKPSGIFSHQTLNDKDNLEESEGSPEYYSTDDEKLTNDALASNYDESKTNGKSEEELPSDQESDLMQDQSSEIEDFDDGEISQQISSLSDEFSIANQAIAQLNSHATDSDQSVDDVSDKDIYSEESYNKDEAEEAYEDETEKVINKEYQTSSEAPEIITDEEDITQLSATNTHELRSDGIGELGEYSYQLDTNNNGYGLITDNDHSLILKTLHERSVPKNVEYSENNVNTTGSGNSEELSETSVQDIDFASNAIDLPQTTLSKTEKEVFAEPKEPCMVTKEATSVERQERNVGQSEPRYCLTFSDSFSEDDNPQNNANAHQTEENSEYQSVFASDPFHLDYNEDTDKTDFLHDLLLNTLDDPASDVTQNPTCSQQVEHPFDHELNAENMKGTVEEASEDFQTYNVSSESPSDDIFHDALDIKHSFPISSDFFASKNVQVSPEKKAGHSSMTIDHSINENKPNIPLFIDKETIRLTTSPVRVNQSEKVSGDASIKNSRRRKLENNLNSTLFQKPSQHHNIPLFNLNSSQTTTNNLPNNSDGTDSHEKAGSTSHVTYPKPLEPSKAISDHDLSNSSREHESELLASEALPDDKPVIRIPLLVHRTEVHEAASPFEDTAQAKRSTELSEYVESLMEDPTQEELAEPIVMEPADMRVRVRTTSYIEIEEIITEDINNSEIEKITTEPEVSFRESPEPVHRTVELEELAVEQKINAETQKILHFTDEESLDLQADELSIEVNENESKNELQQSNIQLSISNTDITLNIPHNSATASDQIPYHPSVTSVPDISETGQMGYPNNENDLLNSGYQGSPSVISSSSKENAYELHADFNSDEPSLAVSGDVVVATNHDLSDGKVNKPSSSLLYQSEISSTQDSLKSPSPEPTLGKRILASPLKMLNKLAEGVRSIGDAATEFASLVDPILTESDSDSANSNHSENNSAPSEPEHNQDHEENKSENHSGEESYVSEEVHSVKESNELHDAEALQTLEMINKTTDKIKHYGGMDLPKDTPDEDVDTTPTSVIIDDTTELHLAPSDANPITSPGQKLETSTRAGSIPIEIENEESDAADIPVTIEKAETPQQRTPVKKRPRATENSSPKPSKRKRSKKRKQARKITSVARNLRSKSKKR</sequence>
<feature type="region of interest" description="Disordered" evidence="1">
    <location>
        <begin position="1332"/>
        <end position="1428"/>
    </location>
</feature>
<dbReference type="OMA" id="ENKSENH"/>
<feature type="compositionally biased region" description="Polar residues" evidence="1">
    <location>
        <begin position="228"/>
        <end position="242"/>
    </location>
</feature>
<accession>Q6CU74</accession>
<feature type="compositionally biased region" description="Basic residues" evidence="1">
    <location>
        <begin position="1399"/>
        <end position="1412"/>
    </location>
</feature>
<dbReference type="Proteomes" id="UP000000598">
    <property type="component" value="Chromosome C"/>
</dbReference>
<feature type="region of interest" description="Disordered" evidence="1">
    <location>
        <begin position="811"/>
        <end position="888"/>
    </location>
</feature>
<dbReference type="PaxDb" id="284590-Q6CU74"/>
<feature type="compositionally biased region" description="Acidic residues" evidence="1">
    <location>
        <begin position="433"/>
        <end position="442"/>
    </location>
</feature>
<dbReference type="FunCoup" id="Q6CU74">
    <property type="interactions" value="129"/>
</dbReference>
<gene>
    <name evidence="2" type="ORF">KLLA0_C07106g</name>
</gene>
<feature type="region of interest" description="Disordered" evidence="1">
    <location>
        <begin position="1223"/>
        <end position="1282"/>
    </location>
</feature>
<feature type="compositionally biased region" description="Basic and acidic residues" evidence="1">
    <location>
        <begin position="1243"/>
        <end position="1282"/>
    </location>
</feature>
<feature type="compositionally biased region" description="Acidic residues" evidence="1">
    <location>
        <begin position="209"/>
        <end position="227"/>
    </location>
</feature>
<feature type="compositionally biased region" description="Polar residues" evidence="1">
    <location>
        <begin position="34"/>
        <end position="45"/>
    </location>
</feature>
<evidence type="ECO:0000313" key="3">
    <source>
        <dbReference type="Proteomes" id="UP000000598"/>
    </source>
</evidence>
<protein>
    <submittedName>
        <fullName evidence="2">KLLA0C07106p</fullName>
    </submittedName>
</protein>
<feature type="region of interest" description="Disordered" evidence="1">
    <location>
        <begin position="405"/>
        <end position="442"/>
    </location>
</feature>
<feature type="compositionally biased region" description="Acidic residues" evidence="1">
    <location>
        <begin position="358"/>
        <end position="382"/>
    </location>
</feature>
<feature type="compositionally biased region" description="Basic and acidic residues" evidence="1">
    <location>
        <begin position="867"/>
        <end position="882"/>
    </location>
</feature>
<feature type="compositionally biased region" description="Low complexity" evidence="1">
    <location>
        <begin position="1228"/>
        <end position="1242"/>
    </location>
</feature>
<feature type="region of interest" description="Disordered" evidence="1">
    <location>
        <begin position="21"/>
        <end position="45"/>
    </location>
</feature>
<feature type="compositionally biased region" description="Basic and acidic residues" evidence="1">
    <location>
        <begin position="347"/>
        <end position="357"/>
    </location>
</feature>
<feature type="compositionally biased region" description="Acidic residues" evidence="1">
    <location>
        <begin position="268"/>
        <end position="291"/>
    </location>
</feature>
<feature type="compositionally biased region" description="Basic and acidic residues" evidence="1">
    <location>
        <begin position="418"/>
        <end position="432"/>
    </location>
</feature>
<feature type="compositionally biased region" description="Low complexity" evidence="1">
    <location>
        <begin position="823"/>
        <end position="840"/>
    </location>
</feature>
<keyword evidence="3" id="KW-1185">Reference proteome</keyword>
<reference evidence="2 3" key="1">
    <citation type="journal article" date="2004" name="Nature">
        <title>Genome evolution in yeasts.</title>
        <authorList>
            <consortium name="Genolevures"/>
            <person name="Dujon B."/>
            <person name="Sherman D."/>
            <person name="Fischer G."/>
            <person name="Durrens P."/>
            <person name="Casaregola S."/>
            <person name="Lafontaine I."/>
            <person name="de Montigny J."/>
            <person name="Marck C."/>
            <person name="Neuveglise C."/>
            <person name="Talla E."/>
            <person name="Goffard N."/>
            <person name="Frangeul L."/>
            <person name="Aigle M."/>
            <person name="Anthouard V."/>
            <person name="Babour A."/>
            <person name="Barbe V."/>
            <person name="Barnay S."/>
            <person name="Blanchin S."/>
            <person name="Beckerich J.M."/>
            <person name="Beyne E."/>
            <person name="Bleykasten C."/>
            <person name="Boisrame A."/>
            <person name="Boyer J."/>
            <person name="Cattolico L."/>
            <person name="Confanioleri F."/>
            <person name="de Daruvar A."/>
            <person name="Despons L."/>
            <person name="Fabre E."/>
            <person name="Fairhead C."/>
            <person name="Ferry-Dumazet H."/>
            <person name="Groppi A."/>
            <person name="Hantraye F."/>
            <person name="Hennequin C."/>
            <person name="Jauniaux N."/>
            <person name="Joyet P."/>
            <person name="Kachouri R."/>
            <person name="Kerrest A."/>
            <person name="Koszul R."/>
            <person name="Lemaire M."/>
            <person name="Lesur I."/>
            <person name="Ma L."/>
            <person name="Muller H."/>
            <person name="Nicaud J.M."/>
            <person name="Nikolski M."/>
            <person name="Oztas S."/>
            <person name="Ozier-Kalogeropoulos O."/>
            <person name="Pellenz S."/>
            <person name="Potier S."/>
            <person name="Richard G.F."/>
            <person name="Straub M.L."/>
            <person name="Suleau A."/>
            <person name="Swennene D."/>
            <person name="Tekaia F."/>
            <person name="Wesolowski-Louvel M."/>
            <person name="Westhof E."/>
            <person name="Wirth B."/>
            <person name="Zeniou-Meyer M."/>
            <person name="Zivanovic I."/>
            <person name="Bolotin-Fukuhara M."/>
            <person name="Thierry A."/>
            <person name="Bouchier C."/>
            <person name="Caudron B."/>
            <person name="Scarpelli C."/>
            <person name="Gaillardin C."/>
            <person name="Weissenbach J."/>
            <person name="Wincker P."/>
            <person name="Souciet J.L."/>
        </authorList>
    </citation>
    <scope>NUCLEOTIDE SEQUENCE [LARGE SCALE GENOMIC DNA]</scope>
    <source>
        <strain evidence="3">ATCC 8585 / CBS 2359 / DSM 70799 / NBRC 1267 / NRRL Y-1140 / WM37</strain>
    </source>
</reference>